<dbReference type="EMBL" id="RJVP01000006">
    <property type="protein sequence ID" value="ROH85386.1"/>
    <property type="molecule type" value="Genomic_DNA"/>
</dbReference>
<dbReference type="AlphaFoldDB" id="A0A3N0UXV5"/>
<comment type="caution">
    <text evidence="5">The sequence shown here is derived from an EMBL/GenBank/DDBJ whole genome shotgun (WGS) entry which is preliminary data.</text>
</comment>
<name>A0A3N0UXV5_9PROT</name>
<evidence type="ECO:0000256" key="2">
    <source>
        <dbReference type="ARBA" id="ARBA00023136"/>
    </source>
</evidence>
<organism evidence="5 6">
    <name type="scientific">Pseudomethylobacillus aquaticus</name>
    <dbReference type="NCBI Taxonomy" id="2676064"/>
    <lineage>
        <taxon>Bacteria</taxon>
        <taxon>Pseudomonadati</taxon>
        <taxon>Pseudomonadota</taxon>
        <taxon>Betaproteobacteria</taxon>
        <taxon>Nitrosomonadales</taxon>
        <taxon>Methylophilaceae</taxon>
        <taxon>Pseudomethylobacillus</taxon>
    </lineage>
</organism>
<proteinExistence type="predicted"/>
<evidence type="ECO:0000256" key="3">
    <source>
        <dbReference type="SAM" id="SignalP"/>
    </source>
</evidence>
<comment type="subcellular location">
    <subcellularLocation>
        <location evidence="1">Membrane</location>
    </subcellularLocation>
</comment>
<evidence type="ECO:0000259" key="4">
    <source>
        <dbReference type="Pfam" id="PF05433"/>
    </source>
</evidence>
<keyword evidence="2" id="KW-0472">Membrane</keyword>
<dbReference type="InterPro" id="IPR008816">
    <property type="entry name" value="Gly_zipper_2TM_dom"/>
</dbReference>
<dbReference type="InterPro" id="IPR051407">
    <property type="entry name" value="Bact_OM_lipoprot/Surf_antigen"/>
</dbReference>
<protein>
    <submittedName>
        <fullName evidence="5">Glycine zipper 2TM domain-containing protein</fullName>
    </submittedName>
</protein>
<feature type="chain" id="PRO_5017974365" evidence="3">
    <location>
        <begin position="19"/>
        <end position="150"/>
    </location>
</feature>
<dbReference type="Proteomes" id="UP000275137">
    <property type="component" value="Unassembled WGS sequence"/>
</dbReference>
<reference evidence="5 6" key="1">
    <citation type="submission" date="2018-10" db="EMBL/GenBank/DDBJ databases">
        <authorList>
            <person name="Chen W.-M."/>
        </authorList>
    </citation>
    <scope>NUCLEOTIDE SEQUENCE [LARGE SCALE GENOMIC DNA]</scope>
    <source>
        <strain evidence="5 6">H-5</strain>
    </source>
</reference>
<dbReference type="GO" id="GO:0019867">
    <property type="term" value="C:outer membrane"/>
    <property type="evidence" value="ECO:0007669"/>
    <property type="project" value="InterPro"/>
</dbReference>
<evidence type="ECO:0000313" key="5">
    <source>
        <dbReference type="EMBL" id="ROH85386.1"/>
    </source>
</evidence>
<dbReference type="Pfam" id="PF05433">
    <property type="entry name" value="Rick_17kDa_Anti"/>
    <property type="match status" value="1"/>
</dbReference>
<keyword evidence="3" id="KW-0732">Signal</keyword>
<dbReference type="PROSITE" id="PS51257">
    <property type="entry name" value="PROKAR_LIPOPROTEIN"/>
    <property type="match status" value="1"/>
</dbReference>
<gene>
    <name evidence="5" type="ORF">ED236_10930</name>
</gene>
<evidence type="ECO:0000256" key="1">
    <source>
        <dbReference type="ARBA" id="ARBA00004370"/>
    </source>
</evidence>
<sequence>MQRLLALLLMSVTPVSQAAYSCPPATNTGGGWIPDECLQVSCSNCGMVQSIMMSEDGKASGLGAVLGAVAGGLLGNQIGGGSGKKIATVAGAVAGGVGGHYGEKALRKQAAWLVNIQMQDGSQRKITLEADPGLIEGDRVRVDGNVISKQ</sequence>
<feature type="domain" description="Glycine zipper 2TM" evidence="4">
    <location>
        <begin position="62"/>
        <end position="101"/>
    </location>
</feature>
<feature type="signal peptide" evidence="3">
    <location>
        <begin position="1"/>
        <end position="18"/>
    </location>
</feature>
<dbReference type="PANTHER" id="PTHR35603:SF2">
    <property type="entry name" value="OUTER MEMBRANE LIPOPROTEIN"/>
    <property type="match status" value="1"/>
</dbReference>
<dbReference type="PANTHER" id="PTHR35603">
    <property type="match status" value="1"/>
</dbReference>
<evidence type="ECO:0000313" key="6">
    <source>
        <dbReference type="Proteomes" id="UP000275137"/>
    </source>
</evidence>
<accession>A0A3N0UXV5</accession>
<keyword evidence="6" id="KW-1185">Reference proteome</keyword>